<organism evidence="2 3">
    <name type="scientific">Brotaphodocola catenula</name>
    <dbReference type="NCBI Taxonomy" id="2885361"/>
    <lineage>
        <taxon>Bacteria</taxon>
        <taxon>Bacillati</taxon>
        <taxon>Bacillota</taxon>
        <taxon>Clostridia</taxon>
        <taxon>Lachnospirales</taxon>
        <taxon>Lachnospiraceae</taxon>
        <taxon>Brotaphodocola</taxon>
    </lineage>
</organism>
<protein>
    <submittedName>
        <fullName evidence="2">Peptidase</fullName>
    </submittedName>
</protein>
<sequence>MEAYYYSKMNRECQVVYRAMKQGFESLAESFQVPRLEGRLLHEVFFQLRLDHPEIFWVSGFKYKYYQDSPNLIMIPEYLFEKNKIQEHQKALKARVEKLVHPAQKMSEWEKEKYIHDFICENVRYDKLKKPYSHEIIGPLGQGVGVCEGIAKSVKVLCDALGVWCMIALCGNNPEKGIKYRHTWNIVRINGTYYHLDVTFDNSLSREKKYGDGTRGAGGKDAGAKAGEKIRYDYFNLDDKAVFRDHEPLIAPAPSCTDGDHFYYREKKLSFTKVEDVYKRAQQTAKKGKEFTFHWRGGYLTKAVLEELLECMAKAGTERQKKAKLSLNWSQAVMRLSYVPDETRSPEELAQMVTMEDANEGEQE</sequence>
<reference evidence="2" key="1">
    <citation type="submission" date="2021-10" db="EMBL/GenBank/DDBJ databases">
        <title>Anaerobic single-cell dispensing facilitates the cultivation of human gut bacteria.</title>
        <authorList>
            <person name="Afrizal A."/>
        </authorList>
    </citation>
    <scope>NUCLEOTIDE SEQUENCE</scope>
    <source>
        <strain evidence="2">CLA-AA-H274</strain>
    </source>
</reference>
<dbReference type="EMBL" id="JAJEPU010000007">
    <property type="protein sequence ID" value="MCC2163979.1"/>
    <property type="molecule type" value="Genomic_DNA"/>
</dbReference>
<accession>A0AAE3ALJ3</accession>
<dbReference type="InterPro" id="IPR038765">
    <property type="entry name" value="Papain-like_cys_pep_sf"/>
</dbReference>
<feature type="domain" description="Transglutaminase-like" evidence="1">
    <location>
        <begin position="102"/>
        <end position="197"/>
    </location>
</feature>
<dbReference type="PANTHER" id="PTHR46333">
    <property type="entry name" value="CYTOKINESIS PROTEIN 3"/>
    <property type="match status" value="1"/>
</dbReference>
<dbReference type="RefSeq" id="WP_308450733.1">
    <property type="nucleotide sequence ID" value="NZ_JAJEPU010000007.1"/>
</dbReference>
<dbReference type="GO" id="GO:0005737">
    <property type="term" value="C:cytoplasm"/>
    <property type="evidence" value="ECO:0007669"/>
    <property type="project" value="TreeGrafter"/>
</dbReference>
<dbReference type="InterPro" id="IPR002931">
    <property type="entry name" value="Transglutaminase-like"/>
</dbReference>
<comment type="caution">
    <text evidence="2">The sequence shown here is derived from an EMBL/GenBank/DDBJ whole genome shotgun (WGS) entry which is preliminary data.</text>
</comment>
<name>A0AAE3ALJ3_9FIRM</name>
<evidence type="ECO:0000259" key="1">
    <source>
        <dbReference type="Pfam" id="PF01841"/>
    </source>
</evidence>
<dbReference type="SUPFAM" id="SSF54001">
    <property type="entry name" value="Cysteine proteinases"/>
    <property type="match status" value="1"/>
</dbReference>
<evidence type="ECO:0000313" key="3">
    <source>
        <dbReference type="Proteomes" id="UP001198962"/>
    </source>
</evidence>
<dbReference type="Pfam" id="PF01841">
    <property type="entry name" value="Transglut_core"/>
    <property type="match status" value="1"/>
</dbReference>
<gene>
    <name evidence="2" type="ORF">LKD32_03620</name>
</gene>
<dbReference type="PANTHER" id="PTHR46333:SF2">
    <property type="entry name" value="CYTOKINESIS PROTEIN 3"/>
    <property type="match status" value="1"/>
</dbReference>
<dbReference type="AlphaFoldDB" id="A0AAE3ALJ3"/>
<dbReference type="InterPro" id="IPR052557">
    <property type="entry name" value="CAP/Cytokinesis_protein"/>
</dbReference>
<dbReference type="Proteomes" id="UP001198962">
    <property type="component" value="Unassembled WGS sequence"/>
</dbReference>
<keyword evidence="3" id="KW-1185">Reference proteome</keyword>
<dbReference type="Gene3D" id="3.10.620.30">
    <property type="match status" value="1"/>
</dbReference>
<proteinExistence type="predicted"/>
<evidence type="ECO:0000313" key="2">
    <source>
        <dbReference type="EMBL" id="MCC2163979.1"/>
    </source>
</evidence>